<dbReference type="EMBL" id="JAUJYO010000015">
    <property type="protein sequence ID" value="KAK1297777.1"/>
    <property type="molecule type" value="Genomic_DNA"/>
</dbReference>
<keyword evidence="2" id="KW-0963">Cytoplasm</keyword>
<gene>
    <name evidence="8" type="ORF">QJS10_CPB15g01090</name>
</gene>
<dbReference type="GO" id="GO:0005737">
    <property type="term" value="C:cytoplasm"/>
    <property type="evidence" value="ECO:0007669"/>
    <property type="project" value="UniProtKB-SubCell"/>
</dbReference>
<keyword evidence="9" id="KW-1185">Reference proteome</keyword>
<name>A0AAV9D931_ACOCL</name>
<dbReference type="SUPFAM" id="SSF52833">
    <property type="entry name" value="Thioredoxin-like"/>
    <property type="match status" value="1"/>
</dbReference>
<protein>
    <recommendedName>
        <fullName evidence="5">Peroxiredoxin-like 2A</fullName>
    </recommendedName>
    <alternativeName>
        <fullName evidence="7">Peroxiredoxin-like 2 activated in M-CSF stimulated monocytes</fullName>
    </alternativeName>
    <alternativeName>
        <fullName evidence="6">Redox-regulatory protein FAM213A</fullName>
    </alternativeName>
</protein>
<dbReference type="Pfam" id="PF13911">
    <property type="entry name" value="AhpC-TSA_2"/>
    <property type="match status" value="1"/>
</dbReference>
<dbReference type="PANTHER" id="PTHR28630:SF31">
    <property type="entry name" value="PEROXIREDOXIN-LIKE 2A"/>
    <property type="match status" value="1"/>
</dbReference>
<evidence type="ECO:0000256" key="5">
    <source>
        <dbReference type="ARBA" id="ARBA00023849"/>
    </source>
</evidence>
<dbReference type="InterPro" id="IPR032801">
    <property type="entry name" value="PXL2A/B/C"/>
</dbReference>
<evidence type="ECO:0000256" key="1">
    <source>
        <dbReference type="ARBA" id="ARBA00004496"/>
    </source>
</evidence>
<sequence>MASFLVEEFIGGGPLKELVPKMMEEGFDDVPKLKMMNSDDMDRVAMTHQQKDALEIRTYLHDRFLMRYADKLEASGKPLAELLNYNTTILSSQYGMVRGQAARFGTQSKLSNETNHVRIKEGHAFKGIVTSAPVEARLCGCIRPPPMVENVSPYSSIENISIEKLAPEYKIGMERLVKSKAPPMKASELWKSKLVVLLCVRRPGCIMCRAEAHHFYARKPVFDALGVQLIAVLLEEIEAQVKDFWPRYWGGVVILDRGKEFFRALGGGKQIKENFITGFVFNAQARANYRRAKATGLERNFRGKDGIKGGLLVVGRGRSGIAYQFIERNFGDSAPIDEVIEICSQLQK</sequence>
<dbReference type="InterPro" id="IPR036249">
    <property type="entry name" value="Thioredoxin-like_sf"/>
</dbReference>
<dbReference type="PANTHER" id="PTHR28630">
    <property type="match status" value="1"/>
</dbReference>
<evidence type="ECO:0000313" key="9">
    <source>
        <dbReference type="Proteomes" id="UP001180020"/>
    </source>
</evidence>
<evidence type="ECO:0000256" key="7">
    <source>
        <dbReference type="ARBA" id="ARBA00032129"/>
    </source>
</evidence>
<evidence type="ECO:0000313" key="8">
    <source>
        <dbReference type="EMBL" id="KAK1297777.1"/>
    </source>
</evidence>
<accession>A0AAV9D931</accession>
<comment type="similarity">
    <text evidence="4">Belongs to the peroxiredoxin-like PRXL2 family. PRXL2A subfamily.</text>
</comment>
<dbReference type="AlphaFoldDB" id="A0AAV9D931"/>
<comment type="subcellular location">
    <subcellularLocation>
        <location evidence="1">Cytoplasm</location>
    </subcellularLocation>
</comment>
<dbReference type="Gene3D" id="3.40.30.10">
    <property type="entry name" value="Glutaredoxin"/>
    <property type="match status" value="1"/>
</dbReference>
<reference evidence="8" key="2">
    <citation type="submission" date="2023-06" db="EMBL/GenBank/DDBJ databases">
        <authorList>
            <person name="Ma L."/>
            <person name="Liu K.-W."/>
            <person name="Li Z."/>
            <person name="Hsiao Y.-Y."/>
            <person name="Qi Y."/>
            <person name="Fu T."/>
            <person name="Tang G."/>
            <person name="Zhang D."/>
            <person name="Sun W.-H."/>
            <person name="Liu D.-K."/>
            <person name="Li Y."/>
            <person name="Chen G.-Z."/>
            <person name="Liu X.-D."/>
            <person name="Liao X.-Y."/>
            <person name="Jiang Y.-T."/>
            <person name="Yu X."/>
            <person name="Hao Y."/>
            <person name="Huang J."/>
            <person name="Zhao X.-W."/>
            <person name="Ke S."/>
            <person name="Chen Y.-Y."/>
            <person name="Wu W.-L."/>
            <person name="Hsu J.-L."/>
            <person name="Lin Y.-F."/>
            <person name="Huang M.-D."/>
            <person name="Li C.-Y."/>
            <person name="Huang L."/>
            <person name="Wang Z.-W."/>
            <person name="Zhao X."/>
            <person name="Zhong W.-Y."/>
            <person name="Peng D.-H."/>
            <person name="Ahmad S."/>
            <person name="Lan S."/>
            <person name="Zhang J.-S."/>
            <person name="Tsai W.-C."/>
            <person name="Van De Peer Y."/>
            <person name="Liu Z.-J."/>
        </authorList>
    </citation>
    <scope>NUCLEOTIDE SEQUENCE</scope>
    <source>
        <strain evidence="8">CP</strain>
        <tissue evidence="8">Leaves</tissue>
    </source>
</reference>
<reference evidence="8" key="1">
    <citation type="journal article" date="2023" name="Nat. Commun.">
        <title>Diploid and tetraploid genomes of Acorus and the evolution of monocots.</title>
        <authorList>
            <person name="Ma L."/>
            <person name="Liu K.W."/>
            <person name="Li Z."/>
            <person name="Hsiao Y.Y."/>
            <person name="Qi Y."/>
            <person name="Fu T."/>
            <person name="Tang G.D."/>
            <person name="Zhang D."/>
            <person name="Sun W.H."/>
            <person name="Liu D.K."/>
            <person name="Li Y."/>
            <person name="Chen G.Z."/>
            <person name="Liu X.D."/>
            <person name="Liao X.Y."/>
            <person name="Jiang Y.T."/>
            <person name="Yu X."/>
            <person name="Hao Y."/>
            <person name="Huang J."/>
            <person name="Zhao X.W."/>
            <person name="Ke S."/>
            <person name="Chen Y.Y."/>
            <person name="Wu W.L."/>
            <person name="Hsu J.L."/>
            <person name="Lin Y.F."/>
            <person name="Huang M.D."/>
            <person name="Li C.Y."/>
            <person name="Huang L."/>
            <person name="Wang Z.W."/>
            <person name="Zhao X."/>
            <person name="Zhong W.Y."/>
            <person name="Peng D.H."/>
            <person name="Ahmad S."/>
            <person name="Lan S."/>
            <person name="Zhang J.S."/>
            <person name="Tsai W.C."/>
            <person name="Van de Peer Y."/>
            <person name="Liu Z.J."/>
        </authorList>
    </citation>
    <scope>NUCLEOTIDE SEQUENCE</scope>
    <source>
        <strain evidence="8">CP</strain>
    </source>
</reference>
<dbReference type="Proteomes" id="UP001180020">
    <property type="component" value="Unassembled WGS sequence"/>
</dbReference>
<evidence type="ECO:0000256" key="6">
    <source>
        <dbReference type="ARBA" id="ARBA00032058"/>
    </source>
</evidence>
<evidence type="ECO:0000256" key="2">
    <source>
        <dbReference type="ARBA" id="ARBA00022490"/>
    </source>
</evidence>
<organism evidence="8 9">
    <name type="scientific">Acorus calamus</name>
    <name type="common">Sweet flag</name>
    <dbReference type="NCBI Taxonomy" id="4465"/>
    <lineage>
        <taxon>Eukaryota</taxon>
        <taxon>Viridiplantae</taxon>
        <taxon>Streptophyta</taxon>
        <taxon>Embryophyta</taxon>
        <taxon>Tracheophyta</taxon>
        <taxon>Spermatophyta</taxon>
        <taxon>Magnoliopsida</taxon>
        <taxon>Liliopsida</taxon>
        <taxon>Acoraceae</taxon>
        <taxon>Acorus</taxon>
    </lineage>
</organism>
<comment type="caution">
    <text evidence="8">The sequence shown here is derived from an EMBL/GenBank/DDBJ whole genome shotgun (WGS) entry which is preliminary data.</text>
</comment>
<keyword evidence="3" id="KW-0676">Redox-active center</keyword>
<evidence type="ECO:0000256" key="3">
    <source>
        <dbReference type="ARBA" id="ARBA00023284"/>
    </source>
</evidence>
<proteinExistence type="inferred from homology"/>
<evidence type="ECO:0000256" key="4">
    <source>
        <dbReference type="ARBA" id="ARBA00023787"/>
    </source>
</evidence>